<keyword evidence="5 10" id="KW-0812">Transmembrane</keyword>
<dbReference type="InterPro" id="IPR026030">
    <property type="entry name" value="Pur-cyt_permease_Fcy2/21/22"/>
</dbReference>
<dbReference type="GO" id="GO:0005886">
    <property type="term" value="C:plasma membrane"/>
    <property type="evidence" value="ECO:0007669"/>
    <property type="project" value="TreeGrafter"/>
</dbReference>
<feature type="transmembrane region" description="Helical" evidence="10">
    <location>
        <begin position="337"/>
        <end position="362"/>
    </location>
</feature>
<dbReference type="GO" id="GO:0000329">
    <property type="term" value="C:fungal-type vacuole membrane"/>
    <property type="evidence" value="ECO:0007669"/>
    <property type="project" value="TreeGrafter"/>
</dbReference>
<reference evidence="11" key="1">
    <citation type="journal article" date="2020" name="Stud. Mycol.">
        <title>101 Dothideomycetes genomes: a test case for predicting lifestyles and emergence of pathogens.</title>
        <authorList>
            <person name="Haridas S."/>
            <person name="Albert R."/>
            <person name="Binder M."/>
            <person name="Bloem J."/>
            <person name="Labutti K."/>
            <person name="Salamov A."/>
            <person name="Andreopoulos B."/>
            <person name="Baker S."/>
            <person name="Barry K."/>
            <person name="Bills G."/>
            <person name="Bluhm B."/>
            <person name="Cannon C."/>
            <person name="Castanera R."/>
            <person name="Culley D."/>
            <person name="Daum C."/>
            <person name="Ezra D."/>
            <person name="Gonzalez J."/>
            <person name="Henrissat B."/>
            <person name="Kuo A."/>
            <person name="Liang C."/>
            <person name="Lipzen A."/>
            <person name="Lutzoni F."/>
            <person name="Magnuson J."/>
            <person name="Mondo S."/>
            <person name="Nolan M."/>
            <person name="Ohm R."/>
            <person name="Pangilinan J."/>
            <person name="Park H.-J."/>
            <person name="Ramirez L."/>
            <person name="Alfaro M."/>
            <person name="Sun H."/>
            <person name="Tritt A."/>
            <person name="Yoshinaga Y."/>
            <person name="Zwiers L.-H."/>
            <person name="Turgeon B."/>
            <person name="Goodwin S."/>
            <person name="Spatafora J."/>
            <person name="Crous P."/>
            <person name="Grigoriev I."/>
        </authorList>
    </citation>
    <scope>NUCLEOTIDE SEQUENCE</scope>
    <source>
        <strain evidence="11">CBS 109.77</strain>
    </source>
</reference>
<dbReference type="Pfam" id="PF02133">
    <property type="entry name" value="Transp_cyt_pur"/>
    <property type="match status" value="1"/>
</dbReference>
<name>A0A6A6XHM0_9PLEO</name>
<keyword evidence="6 10" id="KW-1133">Transmembrane helix</keyword>
<dbReference type="PIRSF" id="PIRSF002744">
    <property type="entry name" value="Pur-cyt_permease"/>
    <property type="match status" value="1"/>
</dbReference>
<sequence>MASEKNPDTIDSSAADSSVHDATVEELGIPTPTTKLQRWANKLDSIAGVEARGIERIPDEMRDREMAVGDYIRMFTIWFSMNCTANQMTLGVLGPVAYGLGLTDAILICMFGTIFGSICTGYISTFGPMSGLRTLSVAKYTMGWWPSKLCVLLNLVIELGYGLIDCLVGGLILSAVNGGGMSVIVGIVIVALITWVVATFGMNWFHRFELFVWAPTVLVLFVMIGVAGPHFDTETKSSGSGAVLHGNRLSYFFLVASGPLGWSSASADYVCYYPKSANRWIVMAMTASGITCGKLLIEFLGIGLGSGLLLNPTWAAAFSNHGVGALIVESFAPLPGFGNFCCVVLALCIAANNIPGTYAAALNFQQLGAPFAKIPRPVWSTFACIVFTIIAIAGRTRLFAIFINFLSIIGYWTMIWITMTAEDEFIFRRGRFDWDMWNRRDVLPHGFAALFAFIVGWVGAVLCMYQTYFTGPIAALVGNGADLGLPVALAWTALVYPPARWLEVKFVGR</sequence>
<proteinExistence type="inferred from homology"/>
<evidence type="ECO:0000256" key="2">
    <source>
        <dbReference type="ARBA" id="ARBA00008974"/>
    </source>
</evidence>
<dbReference type="AlphaFoldDB" id="A0A6A6XHM0"/>
<evidence type="ECO:0000256" key="8">
    <source>
        <dbReference type="PIRNR" id="PIRNR002744"/>
    </source>
</evidence>
<feature type="transmembrane region" description="Helical" evidence="10">
    <location>
        <begin position="210"/>
        <end position="231"/>
    </location>
</feature>
<keyword evidence="7 8" id="KW-0472">Membrane</keyword>
<evidence type="ECO:0000256" key="4">
    <source>
        <dbReference type="ARBA" id="ARBA00022553"/>
    </source>
</evidence>
<feature type="transmembrane region" description="Helical" evidence="10">
    <location>
        <begin position="473"/>
        <end position="496"/>
    </location>
</feature>
<evidence type="ECO:0000256" key="1">
    <source>
        <dbReference type="ARBA" id="ARBA00004141"/>
    </source>
</evidence>
<dbReference type="OrthoDB" id="5428495at2759"/>
<feature type="transmembrane region" description="Helical" evidence="10">
    <location>
        <begin position="442"/>
        <end position="467"/>
    </location>
</feature>
<feature type="transmembrane region" description="Helical" evidence="10">
    <location>
        <begin position="71"/>
        <end position="93"/>
    </location>
</feature>
<dbReference type="GO" id="GO:0015851">
    <property type="term" value="P:nucleobase transport"/>
    <property type="evidence" value="ECO:0007669"/>
    <property type="project" value="UniProtKB-ARBA"/>
</dbReference>
<feature type="transmembrane region" description="Helical" evidence="10">
    <location>
        <begin position="179"/>
        <end position="198"/>
    </location>
</feature>
<evidence type="ECO:0000256" key="3">
    <source>
        <dbReference type="ARBA" id="ARBA00022448"/>
    </source>
</evidence>
<accession>A0A6A6XHM0</accession>
<evidence type="ECO:0000256" key="6">
    <source>
        <dbReference type="ARBA" id="ARBA00022989"/>
    </source>
</evidence>
<keyword evidence="3 8" id="KW-0813">Transport</keyword>
<dbReference type="PANTHER" id="PTHR31806">
    <property type="entry name" value="PURINE-CYTOSINE PERMEASE FCY2-RELATED"/>
    <property type="match status" value="1"/>
</dbReference>
<dbReference type="PANTHER" id="PTHR31806:SF8">
    <property type="entry name" value="TRANSPORTER, PUTATIVE (AFU_ORTHOLOGUE AFUA_2G03000)-RELATED"/>
    <property type="match status" value="1"/>
</dbReference>
<dbReference type="GO" id="GO:0022857">
    <property type="term" value="F:transmembrane transporter activity"/>
    <property type="evidence" value="ECO:0007669"/>
    <property type="project" value="InterPro"/>
</dbReference>
<gene>
    <name evidence="11" type="ORF">K505DRAFT_373568</name>
</gene>
<organism evidence="11 12">
    <name type="scientific">Melanomma pulvis-pyrius CBS 109.77</name>
    <dbReference type="NCBI Taxonomy" id="1314802"/>
    <lineage>
        <taxon>Eukaryota</taxon>
        <taxon>Fungi</taxon>
        <taxon>Dikarya</taxon>
        <taxon>Ascomycota</taxon>
        <taxon>Pezizomycotina</taxon>
        <taxon>Dothideomycetes</taxon>
        <taxon>Pleosporomycetidae</taxon>
        <taxon>Pleosporales</taxon>
        <taxon>Melanommataceae</taxon>
        <taxon>Melanomma</taxon>
    </lineage>
</organism>
<keyword evidence="12" id="KW-1185">Reference proteome</keyword>
<evidence type="ECO:0000313" key="11">
    <source>
        <dbReference type="EMBL" id="KAF2795986.1"/>
    </source>
</evidence>
<feature type="transmembrane region" description="Helical" evidence="10">
    <location>
        <begin position="149"/>
        <end position="173"/>
    </location>
</feature>
<comment type="similarity">
    <text evidence="2 8">Belongs to the purine-cytosine permease (2.A.39) family.</text>
</comment>
<keyword evidence="4" id="KW-0597">Phosphoprotein</keyword>
<feature type="transmembrane region" description="Helical" evidence="10">
    <location>
        <begin position="295"/>
        <end position="317"/>
    </location>
</feature>
<dbReference type="EMBL" id="MU001843">
    <property type="protein sequence ID" value="KAF2795986.1"/>
    <property type="molecule type" value="Genomic_DNA"/>
</dbReference>
<feature type="region of interest" description="Disordered" evidence="9">
    <location>
        <begin position="1"/>
        <end position="22"/>
    </location>
</feature>
<comment type="subcellular location">
    <subcellularLocation>
        <location evidence="1">Membrane</location>
        <topology evidence="1">Multi-pass membrane protein</topology>
    </subcellularLocation>
</comment>
<evidence type="ECO:0000313" key="12">
    <source>
        <dbReference type="Proteomes" id="UP000799757"/>
    </source>
</evidence>
<feature type="transmembrane region" description="Helical" evidence="10">
    <location>
        <begin position="251"/>
        <end position="274"/>
    </location>
</feature>
<dbReference type="Gene3D" id="1.10.4160.10">
    <property type="entry name" value="Hydantoin permease"/>
    <property type="match status" value="1"/>
</dbReference>
<evidence type="ECO:0000256" key="9">
    <source>
        <dbReference type="SAM" id="MobiDB-lite"/>
    </source>
</evidence>
<evidence type="ECO:0000256" key="10">
    <source>
        <dbReference type="SAM" id="Phobius"/>
    </source>
</evidence>
<dbReference type="FunFam" id="1.10.4160.10:FF:000002">
    <property type="entry name" value="Purine-cytosine permease fcyB"/>
    <property type="match status" value="1"/>
</dbReference>
<feature type="transmembrane region" description="Helical" evidence="10">
    <location>
        <begin position="105"/>
        <end position="128"/>
    </location>
</feature>
<dbReference type="Proteomes" id="UP000799757">
    <property type="component" value="Unassembled WGS sequence"/>
</dbReference>
<dbReference type="InterPro" id="IPR001248">
    <property type="entry name" value="Pur-cyt_permease"/>
</dbReference>
<protein>
    <recommendedName>
        <fullName evidence="13">Nucleoside transporter</fullName>
    </recommendedName>
</protein>
<evidence type="ECO:0000256" key="7">
    <source>
        <dbReference type="ARBA" id="ARBA00023136"/>
    </source>
</evidence>
<evidence type="ECO:0008006" key="13">
    <source>
        <dbReference type="Google" id="ProtNLM"/>
    </source>
</evidence>
<evidence type="ECO:0000256" key="5">
    <source>
        <dbReference type="ARBA" id="ARBA00022692"/>
    </source>
</evidence>
<feature type="transmembrane region" description="Helical" evidence="10">
    <location>
        <begin position="399"/>
        <end position="421"/>
    </location>
</feature>